<organism evidence="1 2">
    <name type="scientific">Coccidioides immitis H538.4</name>
    <dbReference type="NCBI Taxonomy" id="396776"/>
    <lineage>
        <taxon>Eukaryota</taxon>
        <taxon>Fungi</taxon>
        <taxon>Dikarya</taxon>
        <taxon>Ascomycota</taxon>
        <taxon>Pezizomycotina</taxon>
        <taxon>Eurotiomycetes</taxon>
        <taxon>Eurotiomycetidae</taxon>
        <taxon>Onygenales</taxon>
        <taxon>Onygenaceae</taxon>
        <taxon>Coccidioides</taxon>
    </lineage>
</organism>
<dbReference type="AlphaFoldDB" id="A0A0J8RK13"/>
<dbReference type="EMBL" id="DS016988">
    <property type="protein sequence ID" value="KMU85500.1"/>
    <property type="molecule type" value="Genomic_DNA"/>
</dbReference>
<dbReference type="Proteomes" id="UP000054563">
    <property type="component" value="Unassembled WGS sequence"/>
</dbReference>
<sequence>MPQVQQRSRAADGSIFGYFTPGGLPGDGSVHAYMDEFGPCSTAPEEQQTRRIQWFPERASGVWWQVEGTQRDLNIKLESCIFFPLSCPFTAQQQQQQQQAAAASKQASTGNLPIGLCGGKCSATTGCDWLLPPRGTGLITNQHATVEGNSRLSLLCVSPARTTTYSVSLLAVQLHTARCCSAHDSFAD</sequence>
<gene>
    <name evidence="1" type="ORF">CIHG_03283</name>
</gene>
<dbReference type="VEuPathDB" id="FungiDB:CIHG_03283"/>
<proteinExistence type="predicted"/>
<protein>
    <submittedName>
        <fullName evidence="1">Uncharacterized protein</fullName>
    </submittedName>
</protein>
<accession>A0A0J8RK13</accession>
<evidence type="ECO:0000313" key="2">
    <source>
        <dbReference type="Proteomes" id="UP000054563"/>
    </source>
</evidence>
<evidence type="ECO:0000313" key="1">
    <source>
        <dbReference type="EMBL" id="KMU85500.1"/>
    </source>
</evidence>
<reference evidence="2" key="1">
    <citation type="journal article" date="2010" name="Genome Res.">
        <title>Population genomic sequencing of Coccidioides fungi reveals recent hybridization and transposon control.</title>
        <authorList>
            <person name="Neafsey D.E."/>
            <person name="Barker B.M."/>
            <person name="Sharpton T.J."/>
            <person name="Stajich J.E."/>
            <person name="Park D.J."/>
            <person name="Whiston E."/>
            <person name="Hung C.-Y."/>
            <person name="McMahan C."/>
            <person name="White J."/>
            <person name="Sykes S."/>
            <person name="Heiman D."/>
            <person name="Young S."/>
            <person name="Zeng Q."/>
            <person name="Abouelleil A."/>
            <person name="Aftuck L."/>
            <person name="Bessette D."/>
            <person name="Brown A."/>
            <person name="FitzGerald M."/>
            <person name="Lui A."/>
            <person name="Macdonald J.P."/>
            <person name="Priest M."/>
            <person name="Orbach M.J."/>
            <person name="Galgiani J.N."/>
            <person name="Kirkland T.N."/>
            <person name="Cole G.T."/>
            <person name="Birren B.W."/>
            <person name="Henn M.R."/>
            <person name="Taylor J.W."/>
            <person name="Rounsley S.D."/>
        </authorList>
    </citation>
    <scope>NUCLEOTIDE SEQUENCE [LARGE SCALE GENOMIC DNA]</scope>
    <source>
        <strain evidence="2">H538.4</strain>
    </source>
</reference>
<name>A0A0J8RK13_COCIT</name>